<dbReference type="RefSeq" id="WP_036278487.1">
    <property type="nucleotide sequence ID" value="NZ_CP014476.1"/>
</dbReference>
<reference evidence="12 13" key="1">
    <citation type="journal article" date="2015" name="Environ. Microbiol.">
        <title>Methane oxidation coupled to nitrate reduction under hypoxia by the Gammaproteobacterium Methylomonas denitrificans, sp. nov. type strain FJG1.</title>
        <authorList>
            <person name="Kits K.D."/>
            <person name="Klotz M.G."/>
            <person name="Stein L.Y."/>
        </authorList>
    </citation>
    <scope>NUCLEOTIDE SEQUENCE [LARGE SCALE GENOMIC DNA]</scope>
    <source>
        <strain evidence="12 13">FJG1</strain>
    </source>
</reference>
<keyword evidence="5" id="KW-0805">Transcription regulation</keyword>
<dbReference type="InterPro" id="IPR001867">
    <property type="entry name" value="OmpR/PhoB-type_DNA-bd"/>
</dbReference>
<dbReference type="InterPro" id="IPR011006">
    <property type="entry name" value="CheY-like_superfamily"/>
</dbReference>
<dbReference type="EMBL" id="CP014476">
    <property type="protein sequence ID" value="AMK78581.1"/>
    <property type="molecule type" value="Genomic_DNA"/>
</dbReference>
<dbReference type="InterPro" id="IPR036388">
    <property type="entry name" value="WH-like_DNA-bd_sf"/>
</dbReference>
<keyword evidence="4" id="KW-0902">Two-component regulatory system</keyword>
<dbReference type="Proteomes" id="UP000030512">
    <property type="component" value="Chromosome"/>
</dbReference>
<evidence type="ECO:0000256" key="1">
    <source>
        <dbReference type="ARBA" id="ARBA00004496"/>
    </source>
</evidence>
<evidence type="ECO:0000256" key="9">
    <source>
        <dbReference type="PROSITE-ProRule" id="PRU01091"/>
    </source>
</evidence>
<keyword evidence="6 9" id="KW-0238">DNA-binding</keyword>
<evidence type="ECO:0000256" key="6">
    <source>
        <dbReference type="ARBA" id="ARBA00023125"/>
    </source>
</evidence>
<evidence type="ECO:0000256" key="3">
    <source>
        <dbReference type="ARBA" id="ARBA00022553"/>
    </source>
</evidence>
<dbReference type="GO" id="GO:0005829">
    <property type="term" value="C:cytosol"/>
    <property type="evidence" value="ECO:0007669"/>
    <property type="project" value="TreeGrafter"/>
</dbReference>
<keyword evidence="13" id="KW-1185">Reference proteome</keyword>
<evidence type="ECO:0000256" key="5">
    <source>
        <dbReference type="ARBA" id="ARBA00023015"/>
    </source>
</evidence>
<dbReference type="SUPFAM" id="SSF52172">
    <property type="entry name" value="CheY-like"/>
    <property type="match status" value="1"/>
</dbReference>
<dbReference type="GO" id="GO:0006355">
    <property type="term" value="P:regulation of DNA-templated transcription"/>
    <property type="evidence" value="ECO:0007669"/>
    <property type="project" value="InterPro"/>
</dbReference>
<dbReference type="SMART" id="SM00448">
    <property type="entry name" value="REC"/>
    <property type="match status" value="1"/>
</dbReference>
<dbReference type="SMART" id="SM00862">
    <property type="entry name" value="Trans_reg_C"/>
    <property type="match status" value="1"/>
</dbReference>
<gene>
    <name evidence="12" type="ORF">JT25_019140</name>
</gene>
<accession>A0A126T948</accession>
<name>A0A126T948_9GAMM</name>
<keyword evidence="3 8" id="KW-0597">Phosphoprotein</keyword>
<dbReference type="Gene3D" id="1.10.10.10">
    <property type="entry name" value="Winged helix-like DNA-binding domain superfamily/Winged helix DNA-binding domain"/>
    <property type="match status" value="1"/>
</dbReference>
<evidence type="ECO:0000256" key="4">
    <source>
        <dbReference type="ARBA" id="ARBA00023012"/>
    </source>
</evidence>
<dbReference type="PANTHER" id="PTHR48111">
    <property type="entry name" value="REGULATOR OF RPOS"/>
    <property type="match status" value="1"/>
</dbReference>
<dbReference type="InterPro" id="IPR001789">
    <property type="entry name" value="Sig_transdc_resp-reg_receiver"/>
</dbReference>
<dbReference type="PROSITE" id="PS50110">
    <property type="entry name" value="RESPONSE_REGULATORY"/>
    <property type="match status" value="1"/>
</dbReference>
<organism evidence="12 13">
    <name type="scientific">Methylomonas denitrificans</name>
    <dbReference type="NCBI Taxonomy" id="1538553"/>
    <lineage>
        <taxon>Bacteria</taxon>
        <taxon>Pseudomonadati</taxon>
        <taxon>Pseudomonadota</taxon>
        <taxon>Gammaproteobacteria</taxon>
        <taxon>Methylococcales</taxon>
        <taxon>Methylococcaceae</taxon>
        <taxon>Methylomonas</taxon>
    </lineage>
</organism>
<dbReference type="Pfam" id="PF00072">
    <property type="entry name" value="Response_reg"/>
    <property type="match status" value="1"/>
</dbReference>
<dbReference type="Gene3D" id="3.40.50.2300">
    <property type="match status" value="1"/>
</dbReference>
<sequence length="221" mass="24327">MRLLLAEDDPMIGQSIRDGLQLDGFVLDWVQDGEQAEQALSHAASEYALLLLDLGLPRLSGQELLVELRKSGNAIPVLILTARDGLSDRVAGLNSGADDYLVKPFALEELVARIHALVRRSAGRGTSDIEYGALRINPLSHEAWLRDTVIDLSAREFALLHALMEHPSAVLSRSQLEERLYGWGQEVASNAVDVHLHNLRRKLGADIIFNVRGVGFKVVKP</sequence>
<dbReference type="GO" id="GO:0000156">
    <property type="term" value="F:phosphorelay response regulator activity"/>
    <property type="evidence" value="ECO:0007669"/>
    <property type="project" value="TreeGrafter"/>
</dbReference>
<evidence type="ECO:0000259" key="10">
    <source>
        <dbReference type="PROSITE" id="PS50110"/>
    </source>
</evidence>
<dbReference type="PANTHER" id="PTHR48111:SF35">
    <property type="entry name" value="TRANSCRIPTIONAL REGULATORY PROTEIN QSEB"/>
    <property type="match status" value="1"/>
</dbReference>
<keyword evidence="7" id="KW-0804">Transcription</keyword>
<dbReference type="Pfam" id="PF00486">
    <property type="entry name" value="Trans_reg_C"/>
    <property type="match status" value="1"/>
</dbReference>
<dbReference type="AlphaFoldDB" id="A0A126T948"/>
<dbReference type="Gene3D" id="6.10.250.690">
    <property type="match status" value="1"/>
</dbReference>
<evidence type="ECO:0000256" key="8">
    <source>
        <dbReference type="PROSITE-ProRule" id="PRU00169"/>
    </source>
</evidence>
<protein>
    <submittedName>
        <fullName evidence="12">XRE family transcriptional regulator</fullName>
    </submittedName>
</protein>
<dbReference type="OrthoDB" id="9802426at2"/>
<dbReference type="PROSITE" id="PS51755">
    <property type="entry name" value="OMPR_PHOB"/>
    <property type="match status" value="1"/>
</dbReference>
<feature type="modified residue" description="4-aspartylphosphate" evidence="8">
    <location>
        <position position="53"/>
    </location>
</feature>
<dbReference type="InterPro" id="IPR039420">
    <property type="entry name" value="WalR-like"/>
</dbReference>
<feature type="DNA-binding region" description="OmpR/PhoB-type" evidence="9">
    <location>
        <begin position="126"/>
        <end position="220"/>
    </location>
</feature>
<dbReference type="KEGG" id="mdn:JT25_019140"/>
<dbReference type="STRING" id="1538553.JT25_019140"/>
<feature type="domain" description="Response regulatory" evidence="10">
    <location>
        <begin position="2"/>
        <end position="118"/>
    </location>
</feature>
<evidence type="ECO:0000256" key="2">
    <source>
        <dbReference type="ARBA" id="ARBA00022490"/>
    </source>
</evidence>
<feature type="domain" description="OmpR/PhoB-type" evidence="11">
    <location>
        <begin position="126"/>
        <end position="220"/>
    </location>
</feature>
<evidence type="ECO:0000313" key="12">
    <source>
        <dbReference type="EMBL" id="AMK78581.1"/>
    </source>
</evidence>
<evidence type="ECO:0000259" key="11">
    <source>
        <dbReference type="PROSITE" id="PS51755"/>
    </source>
</evidence>
<dbReference type="CDD" id="cd00383">
    <property type="entry name" value="trans_reg_C"/>
    <property type="match status" value="1"/>
</dbReference>
<keyword evidence="2" id="KW-0963">Cytoplasm</keyword>
<dbReference type="GO" id="GO:0000976">
    <property type="term" value="F:transcription cis-regulatory region binding"/>
    <property type="evidence" value="ECO:0007669"/>
    <property type="project" value="TreeGrafter"/>
</dbReference>
<evidence type="ECO:0000256" key="7">
    <source>
        <dbReference type="ARBA" id="ARBA00023163"/>
    </source>
</evidence>
<dbReference type="GO" id="GO:0032993">
    <property type="term" value="C:protein-DNA complex"/>
    <property type="evidence" value="ECO:0007669"/>
    <property type="project" value="TreeGrafter"/>
</dbReference>
<comment type="subcellular location">
    <subcellularLocation>
        <location evidence="1">Cytoplasm</location>
    </subcellularLocation>
</comment>
<proteinExistence type="predicted"/>
<evidence type="ECO:0000313" key="13">
    <source>
        <dbReference type="Proteomes" id="UP000030512"/>
    </source>
</evidence>